<gene>
    <name evidence="1" type="ORF">N646_2672</name>
</gene>
<sequence>MIFSPNSDRSKIHQQAIYPHSPAIRLDDYNKINPKNAF</sequence>
<protein>
    <submittedName>
        <fullName evidence="1">Uncharacterized protein</fullName>
    </submittedName>
</protein>
<proteinExistence type="predicted"/>
<dbReference type="HOGENOM" id="CLU_3334379_0_0_6"/>
<evidence type="ECO:0000313" key="2">
    <source>
        <dbReference type="Proteomes" id="UP000016714"/>
    </source>
</evidence>
<organism evidence="1 2">
    <name type="scientific">Vibrio alginolyticus (strain ATCC 17749 / DSM 2171 / NBRC 15630 / NCIMB 1903 / NCTC 12160 / XII-53)</name>
    <dbReference type="NCBI Taxonomy" id="1219076"/>
    <lineage>
        <taxon>Bacteria</taxon>
        <taxon>Pseudomonadati</taxon>
        <taxon>Pseudomonadota</taxon>
        <taxon>Gammaproteobacteria</taxon>
        <taxon>Vibrionales</taxon>
        <taxon>Vibrionaceae</taxon>
        <taxon>Vibrio</taxon>
    </lineage>
</organism>
<dbReference type="EMBL" id="CP006718">
    <property type="protein sequence ID" value="AGV18484.1"/>
    <property type="molecule type" value="Genomic_DNA"/>
</dbReference>
<reference evidence="1 2" key="1">
    <citation type="journal article" date="2015" name="Genome Announc.">
        <title>Complete genome sequence of Vibrio alginolyticus ATCC 17749.</title>
        <authorList>
            <person name="Liu X.F."/>
            <person name="Cao Y."/>
            <person name="Zhang H.L."/>
            <person name="Chen Y.J."/>
            <person name="Hu C.J."/>
        </authorList>
    </citation>
    <scope>NUCLEOTIDE SEQUENCE [LARGE SCALE GENOMIC DNA]</scope>
    <source>
        <strain evidence="2">ATCC 17749 / DSM 2171 / NBRC 15630 / NCIMB 1903 / NCTC 12160 / XII-53</strain>
    </source>
</reference>
<accession>A0A2I3CEX3</accession>
<dbReference type="Proteomes" id="UP000016714">
    <property type="component" value="Chromosome 1"/>
</dbReference>
<name>A0A2I3CEX3_VIBAX</name>
<dbReference type="AlphaFoldDB" id="A0A2I3CEX3"/>
<evidence type="ECO:0000313" key="1">
    <source>
        <dbReference type="EMBL" id="AGV18484.1"/>
    </source>
</evidence>
<dbReference type="KEGG" id="vag:N646_2672"/>